<dbReference type="Pfam" id="PF01042">
    <property type="entry name" value="Ribonuc_L-PSP"/>
    <property type="match status" value="2"/>
</dbReference>
<dbReference type="GO" id="GO:0017183">
    <property type="term" value="P:protein histidyl modification to diphthamide"/>
    <property type="evidence" value="ECO:0007669"/>
    <property type="project" value="TreeGrafter"/>
</dbReference>
<dbReference type="EC" id="6.3.1.14" evidence="1"/>
<dbReference type="InterPro" id="IPR002761">
    <property type="entry name" value="Diphthami_syn_dom"/>
</dbReference>
<dbReference type="NCBIfam" id="TIGR00290">
    <property type="entry name" value="MJ0570_dom"/>
    <property type="match status" value="1"/>
</dbReference>
<feature type="domain" description="Diphthamide synthase" evidence="7">
    <location>
        <begin position="1"/>
        <end position="222"/>
    </location>
</feature>
<dbReference type="Gene3D" id="3.30.1330.40">
    <property type="entry name" value="RutC-like"/>
    <property type="match status" value="2"/>
</dbReference>
<dbReference type="Pfam" id="PF01902">
    <property type="entry name" value="Diphthami_syn_2"/>
    <property type="match status" value="1"/>
</dbReference>
<feature type="region of interest" description="Disordered" evidence="6">
    <location>
        <begin position="264"/>
        <end position="284"/>
    </location>
</feature>
<sequence length="667" mass="71434">MRFVALVSGGKDSVFSIIESERCGHELVACANLFPEGGEEIDSWMYQSAAHVVVPGIAECLGVPLFRRAIRGEAKSRELQYASVDGDEVEDLYALLADVKQAVPAVEAASCGAILSTYQRTRVEDVCRRLGLRSLAYLWQRDQREVLREMCRVLRPVIVKTASMGLEPGEHLGRTVDAALRRDFERFNASFGFHECGEGGEYETIVVDSARFSKRLVLDRTERLGPADVPRGCGAVGVLKVLAWHTEPKEGTFFVHDVEDASPYCDDDDDEEEARPPETGVSAAPKTRRVVALASLPSTTTSSTVSSCAATSGLVSVSLVLRRCGGETARLVGDALESARAALAARGASFSDCYYAHLYVSNMRDFEAANGAYAAAFGAASSSQVPSRACVGLAGAAVAVDVDAVVGRSRSVLDVKSVSRWAPVCIGPYCQANVVSGALVFVAGQIALDPPTMRLDEATDDLDLCLRHVNAVLKASPCDSSLDHVLSYVVYVVDAAELERSERLPRPVVAVAVPELPAKARVEVQVVAATAAAAPLFQRRDVTYESSTGFVDASVSAAPRAACVAALGVDADAAALLAACVHILRDSGLRYEHWTRLRVFVRWRDRDAWDAKIRSGLASLVPERSRLAGPAVSVVPVDAVGATQCCAHLVACDPDKLDADLWLRRPV</sequence>
<evidence type="ECO:0000313" key="8">
    <source>
        <dbReference type="EMBL" id="KAJ8601769.1"/>
    </source>
</evidence>
<protein>
    <recommendedName>
        <fullName evidence="2">Diphthine--ammonia ligase</fullName>
        <ecNumber evidence="1">6.3.1.14</ecNumber>
    </recommendedName>
    <alternativeName>
        <fullName evidence="3">Diphthamide synthase</fullName>
    </alternativeName>
    <alternativeName>
        <fullName evidence="4">Diphthamide synthetase</fullName>
    </alternativeName>
</protein>
<dbReference type="SUPFAM" id="SSF52402">
    <property type="entry name" value="Adenine nucleotide alpha hydrolases-like"/>
    <property type="match status" value="1"/>
</dbReference>
<evidence type="ECO:0000256" key="1">
    <source>
        <dbReference type="ARBA" id="ARBA00012089"/>
    </source>
</evidence>
<evidence type="ECO:0000256" key="6">
    <source>
        <dbReference type="SAM" id="MobiDB-lite"/>
    </source>
</evidence>
<organism evidence="8 9">
    <name type="scientific">Chrysophaeum taylorii</name>
    <dbReference type="NCBI Taxonomy" id="2483200"/>
    <lineage>
        <taxon>Eukaryota</taxon>
        <taxon>Sar</taxon>
        <taxon>Stramenopiles</taxon>
        <taxon>Ochrophyta</taxon>
        <taxon>Pelagophyceae</taxon>
        <taxon>Pelagomonadales</taxon>
        <taxon>Pelagomonadaceae</taxon>
        <taxon>Chrysophaeum</taxon>
    </lineage>
</organism>
<evidence type="ECO:0000256" key="4">
    <source>
        <dbReference type="ARBA" id="ARBA00031552"/>
    </source>
</evidence>
<proteinExistence type="predicted"/>
<dbReference type="Gene3D" id="3.40.50.620">
    <property type="entry name" value="HUPs"/>
    <property type="match status" value="1"/>
</dbReference>
<name>A0AAD7XKR6_9STRA</name>
<dbReference type="EMBL" id="JAQMWT010000404">
    <property type="protein sequence ID" value="KAJ8601769.1"/>
    <property type="molecule type" value="Genomic_DNA"/>
</dbReference>
<dbReference type="InterPro" id="IPR035959">
    <property type="entry name" value="RutC-like_sf"/>
</dbReference>
<dbReference type="FunFam" id="3.40.50.620:FF:000145">
    <property type="entry name" value="ATP-binding domain containing protein"/>
    <property type="match status" value="1"/>
</dbReference>
<gene>
    <name evidence="8" type="ORF">CTAYLR_006820</name>
</gene>
<dbReference type="SUPFAM" id="SSF55298">
    <property type="entry name" value="YjgF-like"/>
    <property type="match status" value="2"/>
</dbReference>
<evidence type="ECO:0000313" key="9">
    <source>
        <dbReference type="Proteomes" id="UP001230188"/>
    </source>
</evidence>
<accession>A0AAD7XKR6</accession>
<dbReference type="InterPro" id="IPR006175">
    <property type="entry name" value="YjgF/YER057c/UK114"/>
</dbReference>
<dbReference type="GO" id="GO:0017178">
    <property type="term" value="F:diphthine-ammonia ligase activity"/>
    <property type="evidence" value="ECO:0007669"/>
    <property type="project" value="UniProtKB-EC"/>
</dbReference>
<keyword evidence="9" id="KW-1185">Reference proteome</keyword>
<reference evidence="8" key="1">
    <citation type="submission" date="2023-01" db="EMBL/GenBank/DDBJ databases">
        <title>Metagenome sequencing of chrysophaentin producing Chrysophaeum taylorii.</title>
        <authorList>
            <person name="Davison J."/>
            <person name="Bewley C."/>
        </authorList>
    </citation>
    <scope>NUCLEOTIDE SEQUENCE</scope>
    <source>
        <strain evidence="8">NIES-1699</strain>
    </source>
</reference>
<dbReference type="AlphaFoldDB" id="A0AAD7XKR6"/>
<comment type="caution">
    <text evidence="8">The sequence shown here is derived from an EMBL/GenBank/DDBJ whole genome shotgun (WGS) entry which is preliminary data.</text>
</comment>
<dbReference type="CDD" id="cd00448">
    <property type="entry name" value="YjgF_YER057c_UK114_family"/>
    <property type="match status" value="1"/>
</dbReference>
<evidence type="ECO:0000259" key="7">
    <source>
        <dbReference type="Pfam" id="PF01902"/>
    </source>
</evidence>
<dbReference type="Proteomes" id="UP001230188">
    <property type="component" value="Unassembled WGS sequence"/>
</dbReference>
<dbReference type="PANTHER" id="PTHR12196:SF2">
    <property type="entry name" value="DIPHTHINE--AMMONIA LIGASE"/>
    <property type="match status" value="1"/>
</dbReference>
<dbReference type="PANTHER" id="PTHR12196">
    <property type="entry name" value="DOMAIN OF UNKNOWN FUNCTION 71 DUF71 -CONTAINING PROTEIN"/>
    <property type="match status" value="1"/>
</dbReference>
<comment type="catalytic activity">
    <reaction evidence="5">
        <text>diphthine-[translation elongation factor 2] + NH4(+) + ATP = diphthamide-[translation elongation factor 2] + AMP + diphosphate + H(+)</text>
        <dbReference type="Rhea" id="RHEA:19753"/>
        <dbReference type="Rhea" id="RHEA-COMP:10172"/>
        <dbReference type="Rhea" id="RHEA-COMP:10174"/>
        <dbReference type="ChEBI" id="CHEBI:15378"/>
        <dbReference type="ChEBI" id="CHEBI:16692"/>
        <dbReference type="ChEBI" id="CHEBI:28938"/>
        <dbReference type="ChEBI" id="CHEBI:30616"/>
        <dbReference type="ChEBI" id="CHEBI:33019"/>
        <dbReference type="ChEBI" id="CHEBI:82696"/>
        <dbReference type="ChEBI" id="CHEBI:456215"/>
        <dbReference type="EC" id="6.3.1.14"/>
    </reaction>
</comment>
<evidence type="ECO:0000256" key="3">
    <source>
        <dbReference type="ARBA" id="ARBA00029814"/>
    </source>
</evidence>
<dbReference type="InterPro" id="IPR030662">
    <property type="entry name" value="DPH6/MJ0570"/>
</dbReference>
<evidence type="ECO:0000256" key="5">
    <source>
        <dbReference type="ARBA" id="ARBA00048108"/>
    </source>
</evidence>
<dbReference type="CDD" id="cd01994">
    <property type="entry name" value="AANH_PF0828-like"/>
    <property type="match status" value="1"/>
</dbReference>
<dbReference type="Gene3D" id="3.90.1490.10">
    <property type="entry name" value="putative n-type atp pyrophosphatase, domain 2"/>
    <property type="match status" value="1"/>
</dbReference>
<evidence type="ECO:0000256" key="2">
    <source>
        <dbReference type="ARBA" id="ARBA00018426"/>
    </source>
</evidence>
<dbReference type="InterPro" id="IPR014729">
    <property type="entry name" value="Rossmann-like_a/b/a_fold"/>
</dbReference>